<protein>
    <submittedName>
        <fullName evidence="3">Luciferase family oxidoreductase, group 1</fullName>
    </submittedName>
</protein>
<dbReference type="PANTHER" id="PTHR30137">
    <property type="entry name" value="LUCIFERASE-LIKE MONOOXYGENASE"/>
    <property type="match status" value="1"/>
</dbReference>
<organism evidence="3 4">
    <name type="scientific">Crystallibacter crystallopoietes</name>
    <dbReference type="NCBI Taxonomy" id="37928"/>
    <lineage>
        <taxon>Bacteria</taxon>
        <taxon>Bacillati</taxon>
        <taxon>Actinomycetota</taxon>
        <taxon>Actinomycetes</taxon>
        <taxon>Micrococcales</taxon>
        <taxon>Micrococcaceae</taxon>
        <taxon>Crystallibacter</taxon>
    </lineage>
</organism>
<dbReference type="Gene3D" id="3.20.20.30">
    <property type="entry name" value="Luciferase-like domain"/>
    <property type="match status" value="1"/>
</dbReference>
<dbReference type="GO" id="GO:0016705">
    <property type="term" value="F:oxidoreductase activity, acting on paired donors, with incorporation or reduction of molecular oxygen"/>
    <property type="evidence" value="ECO:0007669"/>
    <property type="project" value="InterPro"/>
</dbReference>
<keyword evidence="4" id="KW-1185">Reference proteome</keyword>
<evidence type="ECO:0000259" key="2">
    <source>
        <dbReference type="Pfam" id="PF00296"/>
    </source>
</evidence>
<dbReference type="EMBL" id="FNKH01000002">
    <property type="protein sequence ID" value="SDQ49692.1"/>
    <property type="molecule type" value="Genomic_DNA"/>
</dbReference>
<reference evidence="3 4" key="1">
    <citation type="submission" date="2016-10" db="EMBL/GenBank/DDBJ databases">
        <authorList>
            <person name="de Groot N.N."/>
        </authorList>
    </citation>
    <scope>NUCLEOTIDE SEQUENCE [LARGE SCALE GENOMIC DNA]</scope>
    <source>
        <strain evidence="3 4">DSM 20117</strain>
    </source>
</reference>
<evidence type="ECO:0000256" key="1">
    <source>
        <dbReference type="ARBA" id="ARBA00007789"/>
    </source>
</evidence>
<dbReference type="InterPro" id="IPR050766">
    <property type="entry name" value="Bact_Lucif_Oxidored"/>
</dbReference>
<gene>
    <name evidence="3" type="ORF">SAMN04489742_1346</name>
</gene>
<accession>A0A1H1BCP4</accession>
<dbReference type="InterPro" id="IPR019949">
    <property type="entry name" value="CmoO-like"/>
</dbReference>
<dbReference type="KEGG" id="acry:AC20117_10625"/>
<dbReference type="GO" id="GO:0005829">
    <property type="term" value="C:cytosol"/>
    <property type="evidence" value="ECO:0007669"/>
    <property type="project" value="TreeGrafter"/>
</dbReference>
<name>A0A1H1BCP4_9MICC</name>
<dbReference type="SUPFAM" id="SSF51679">
    <property type="entry name" value="Bacterial luciferase-like"/>
    <property type="match status" value="1"/>
</dbReference>
<dbReference type="NCBIfam" id="TIGR03558">
    <property type="entry name" value="oxido_grp_1"/>
    <property type="match status" value="1"/>
</dbReference>
<evidence type="ECO:0000313" key="4">
    <source>
        <dbReference type="Proteomes" id="UP000181917"/>
    </source>
</evidence>
<sequence length="339" mass="36043">MTGVPLTKIPVSILDRANSRSGGTEAQALSATANRARRAEELGYHRFWVAEHHSVPGIAGSAPTVLMGIIAARTERIRVGSGGVMLPNHQPLVVAEQIATLQALFPGRIDLGVGRSVGFTPAVRQALRQDKDGADRFETDLAELLEFLTGEAAITTRPYDGGATPPFVLATGQGADIAARAGLAVVVGGPAYTGRMGMPTALARYRRNFRPSRWYPEPYVIVSANVAVAATAGQARELLLPEAWALAQSRTRGEFPPLEPVESVRWGQLTGRQQKLIDESLASSIYGSPEDVAEQLARLLDATGANEFMVTGNTFDPAALADSDARLAELMGLHSRSPA</sequence>
<dbReference type="RefSeq" id="WP_074699767.1">
    <property type="nucleotide sequence ID" value="NZ_CP018863.1"/>
</dbReference>
<feature type="domain" description="Luciferase-like" evidence="2">
    <location>
        <begin position="17"/>
        <end position="305"/>
    </location>
</feature>
<comment type="similarity">
    <text evidence="1">To bacterial alkanal monooxygenase alpha and beta chains.</text>
</comment>
<dbReference type="Pfam" id="PF00296">
    <property type="entry name" value="Bac_luciferase"/>
    <property type="match status" value="1"/>
</dbReference>
<dbReference type="InterPro" id="IPR036661">
    <property type="entry name" value="Luciferase-like_sf"/>
</dbReference>
<proteinExistence type="predicted"/>
<dbReference type="AlphaFoldDB" id="A0A1H1BCP4"/>
<dbReference type="InterPro" id="IPR011251">
    <property type="entry name" value="Luciferase-like_dom"/>
</dbReference>
<dbReference type="OrthoDB" id="9780518at2"/>
<dbReference type="Proteomes" id="UP000181917">
    <property type="component" value="Unassembled WGS sequence"/>
</dbReference>
<dbReference type="PANTHER" id="PTHR30137:SF6">
    <property type="entry name" value="LUCIFERASE-LIKE MONOOXYGENASE"/>
    <property type="match status" value="1"/>
</dbReference>
<evidence type="ECO:0000313" key="3">
    <source>
        <dbReference type="EMBL" id="SDQ49692.1"/>
    </source>
</evidence>